<proteinExistence type="predicted"/>
<dbReference type="EMBL" id="JACHFR010000001">
    <property type="protein sequence ID" value="MBB5217658.1"/>
    <property type="molecule type" value="Genomic_DNA"/>
</dbReference>
<protein>
    <submittedName>
        <fullName evidence="1">Uncharacterized protein</fullName>
    </submittedName>
</protein>
<evidence type="ECO:0000313" key="4">
    <source>
        <dbReference type="Proteomes" id="UP000593591"/>
    </source>
</evidence>
<dbReference type="EMBL" id="CP031517">
    <property type="protein sequence ID" value="QOS40608.1"/>
    <property type="molecule type" value="Genomic_DNA"/>
</dbReference>
<dbReference type="KEGG" id="trc:DYE49_09100"/>
<name>A0A840SBV7_9SPIR</name>
<reference evidence="2 4" key="1">
    <citation type="submission" date="2018-08" db="EMBL/GenBank/DDBJ databases">
        <title>The first complete genome of Treponema rectale (CHPAT), a commensal spirochete of the bovine rectum.</title>
        <authorList>
            <person name="Staton G.J."/>
            <person name="Clegg S.R."/>
            <person name="Carter S.D."/>
            <person name="Radford A.D."/>
            <person name="Darby A."/>
            <person name="Hall N."/>
            <person name="Birtles R.J."/>
            <person name="Evans N.J."/>
        </authorList>
    </citation>
    <scope>NUCLEOTIDE SEQUENCE [LARGE SCALE GENOMIC DNA]</scope>
    <source>
        <strain evidence="2 4">CHPA</strain>
    </source>
</reference>
<dbReference type="Proteomes" id="UP000593591">
    <property type="component" value="Chromosome"/>
</dbReference>
<accession>A0A840SBV7</accession>
<gene>
    <name evidence="2" type="ORF">DYE49_09100</name>
    <name evidence="1" type="ORF">HNP77_000002</name>
</gene>
<evidence type="ECO:0000313" key="1">
    <source>
        <dbReference type="EMBL" id="MBB5217658.1"/>
    </source>
</evidence>
<organism evidence="1 3">
    <name type="scientific">Treponema rectale</name>
    <dbReference type="NCBI Taxonomy" id="744512"/>
    <lineage>
        <taxon>Bacteria</taxon>
        <taxon>Pseudomonadati</taxon>
        <taxon>Spirochaetota</taxon>
        <taxon>Spirochaetia</taxon>
        <taxon>Spirochaetales</taxon>
        <taxon>Treponemataceae</taxon>
        <taxon>Treponema</taxon>
    </lineage>
</organism>
<reference evidence="1 3" key="2">
    <citation type="submission" date="2020-08" db="EMBL/GenBank/DDBJ databases">
        <title>Genomic Encyclopedia of Type Strains, Phase IV (KMG-IV): sequencing the most valuable type-strain genomes for metagenomic binning, comparative biology and taxonomic classification.</title>
        <authorList>
            <person name="Goeker M."/>
        </authorList>
    </citation>
    <scope>NUCLEOTIDE SEQUENCE [LARGE SCALE GENOMIC DNA]</scope>
    <source>
        <strain evidence="1 3">DSM 103679</strain>
    </source>
</reference>
<evidence type="ECO:0000313" key="3">
    <source>
        <dbReference type="Proteomes" id="UP000578697"/>
    </source>
</evidence>
<dbReference type="RefSeq" id="WP_184651110.1">
    <property type="nucleotide sequence ID" value="NZ_JACHFR010000001.1"/>
</dbReference>
<dbReference type="Proteomes" id="UP000578697">
    <property type="component" value="Unassembled WGS sequence"/>
</dbReference>
<evidence type="ECO:0000313" key="2">
    <source>
        <dbReference type="EMBL" id="QOS40608.1"/>
    </source>
</evidence>
<dbReference type="AlphaFoldDB" id="A0A840SBV7"/>
<sequence length="180" mass="19473">MTLFKNDDTLEIIYKLFQAYSYFFHQNKTEITSTVTSDTDKVPSCAAVSTALAGKLNTSSKASGIDDDNKNNDDIIPSVKAVADYVNNNISGATDFAAVKDANATTVSITNDTNGLCAVRITKMSDGTTQYQSSSFAAGRPSNQKTAFVFNIETSAHYMIEAWTYNSSANKLIPTAVKFI</sequence>
<keyword evidence="3" id="KW-1185">Reference proteome</keyword>